<reference evidence="1" key="1">
    <citation type="submission" date="2021-10" db="EMBL/GenBank/DDBJ databases">
        <title>Psilocybe cubensis genome.</title>
        <authorList>
            <person name="Mckernan K.J."/>
            <person name="Crawford S."/>
            <person name="Trippe A."/>
            <person name="Kane L.T."/>
            <person name="Mclaughlin S."/>
        </authorList>
    </citation>
    <scope>NUCLEOTIDE SEQUENCE</scope>
    <source>
        <strain evidence="1">MGC-MH-2018</strain>
    </source>
</reference>
<gene>
    <name evidence="1" type="ORF">JR316_0009730</name>
</gene>
<comment type="caution">
    <text evidence="1">The sequence shown here is derived from an EMBL/GenBank/DDBJ whole genome shotgun (WGS) entry which is preliminary data.</text>
</comment>
<evidence type="ECO:0000313" key="2">
    <source>
        <dbReference type="Proteomes" id="UP000664032"/>
    </source>
</evidence>
<evidence type="ECO:0000313" key="1">
    <source>
        <dbReference type="EMBL" id="KAH9477511.1"/>
    </source>
</evidence>
<proteinExistence type="predicted"/>
<dbReference type="EMBL" id="JAFIQS020000009">
    <property type="protein sequence ID" value="KAH9477511.1"/>
    <property type="molecule type" value="Genomic_DNA"/>
</dbReference>
<sequence length="1020" mass="112940">MGPGYDQDHPQFNQPCRAVTIRERDRELVSIEAATSDHTRDTVDQNDRQHSSSTGRATPSSSHTKPTIIRKTSVRSEPVFRVPDVPAHARTPENRATSSKTPVARNYIDSSRRASTLSAGSSTLASSSRSVSSTLQGTPSRSQGLTSVKNTRATKTAIPSDAVPLGRAYQPQRPRLSAALVSSKKTSRSKLLPTQQNRAIITASPSQSQSQSQPARKTADPNTVTTTASSLSADLYTVKQYKSAGPLWQQLDDAFEQRMLAHKRDRSGNMVGFTKRASAARRTTVSWGGGDEGGGSRPSGGRGRRGGGGGGGDELVLDVNDIGRKTAHIAPRLRLQVGDEIVVDELSDDEEPVQERPSDNEDEEEEDEEEERYRPVAKKSFVKSTSGPTRGNPFNAARKRRSAVGSSDESESESKSTESNSDNGDVESPREEEEEVPEEEEEEDEEEEDELDPDQYNPHPRRDTDGDIVMGDARRTIEILPFDEEKMITAPLPLPVKREQQEEATLYDDDDDEDSDGEYHPSEALVSAVEALSLSTSRMRATNQLPFLRRNVCVGFLERCRTLNIPIYPENQDSRTRRKMRMQVTYDTAGSGVYKAGVDEWLCPICDLFHRDESGEEKGFNTREMLDCHLAWDHEEVYHEWVADVDGNDTREYEWKLQIVIPEPAPEPEPQTNPSQSTSATQDDVRPDDSGIFPFVTLSPPPSARLSSTARSPSVPAHIEIRPDLKPIARKSAKLQSNTVIKPIWAKTGSVATKRERVESSVSYEVDVQDTTSSPSRDSISQSESATLQDSTSASVTRTPETESVSPSRSVTGTSSVRTADPRSSRPMEEPRPRSPTSRYPTPPPADAPLGPAARYPYLPMSPSHLGDGGGPAIDESIAAVPSHITGATITYSCRPGGPYLFDLLGTLPLAEYGVLSWEIIDREDEIWESDDVKDEYKVMHALWARWIFVQANRNKFIANYVKGVKAFIDTYWRMIHKAAGWSALRFFLFVFLANNFLTSHDVAQVLLYYQNLTGMEHWV</sequence>
<name>A0ACB8GPM1_PSICU</name>
<organism evidence="1 2">
    <name type="scientific">Psilocybe cubensis</name>
    <name type="common">Psychedelic mushroom</name>
    <name type="synonym">Stropharia cubensis</name>
    <dbReference type="NCBI Taxonomy" id="181762"/>
    <lineage>
        <taxon>Eukaryota</taxon>
        <taxon>Fungi</taxon>
        <taxon>Dikarya</taxon>
        <taxon>Basidiomycota</taxon>
        <taxon>Agaricomycotina</taxon>
        <taxon>Agaricomycetes</taxon>
        <taxon>Agaricomycetidae</taxon>
        <taxon>Agaricales</taxon>
        <taxon>Agaricineae</taxon>
        <taxon>Strophariaceae</taxon>
        <taxon>Psilocybe</taxon>
    </lineage>
</organism>
<protein>
    <submittedName>
        <fullName evidence="1">Uncharacterized protein</fullName>
    </submittedName>
</protein>
<accession>A0ACB8GPM1</accession>
<keyword evidence="2" id="KW-1185">Reference proteome</keyword>
<dbReference type="Proteomes" id="UP000664032">
    <property type="component" value="Unassembled WGS sequence"/>
</dbReference>